<keyword evidence="1" id="KW-0472">Membrane</keyword>
<keyword evidence="3" id="KW-1185">Reference proteome</keyword>
<evidence type="ECO:0000313" key="2">
    <source>
        <dbReference type="EMBL" id="WCT74649.1"/>
    </source>
</evidence>
<gene>
    <name evidence="2" type="ORF">PQ455_05315</name>
</gene>
<proteinExistence type="predicted"/>
<name>A0ABY7TS17_9SPHN</name>
<dbReference type="EMBL" id="CP117411">
    <property type="protein sequence ID" value="WCT74649.1"/>
    <property type="molecule type" value="Genomic_DNA"/>
</dbReference>
<dbReference type="Proteomes" id="UP001220395">
    <property type="component" value="Chromosome"/>
</dbReference>
<dbReference type="InterPro" id="IPR038762">
    <property type="entry name" value="ABM_predict"/>
</dbReference>
<dbReference type="PANTHER" id="PTHR40057">
    <property type="entry name" value="SLR1162 PROTEIN"/>
    <property type="match status" value="1"/>
</dbReference>
<feature type="transmembrane region" description="Helical" evidence="1">
    <location>
        <begin position="150"/>
        <end position="170"/>
    </location>
</feature>
<evidence type="ECO:0008006" key="4">
    <source>
        <dbReference type="Google" id="ProtNLM"/>
    </source>
</evidence>
<dbReference type="SUPFAM" id="SSF54909">
    <property type="entry name" value="Dimeric alpha+beta barrel"/>
    <property type="match status" value="1"/>
</dbReference>
<keyword evidence="1" id="KW-1133">Transmembrane helix</keyword>
<dbReference type="PANTHER" id="PTHR40057:SF1">
    <property type="entry name" value="SLR1162 PROTEIN"/>
    <property type="match status" value="1"/>
</dbReference>
<keyword evidence="1" id="KW-0812">Transmembrane</keyword>
<evidence type="ECO:0000256" key="1">
    <source>
        <dbReference type="SAM" id="Phobius"/>
    </source>
</evidence>
<reference evidence="2 3" key="1">
    <citation type="submission" date="2023-02" db="EMBL/GenBank/DDBJ databases">
        <title>Genome sequence of Sphingomonas naphthae.</title>
        <authorList>
            <person name="Kim S."/>
            <person name="Heo J."/>
            <person name="Kwon S.-W."/>
        </authorList>
    </citation>
    <scope>NUCLEOTIDE SEQUENCE [LARGE SCALE GENOMIC DNA]</scope>
    <source>
        <strain evidence="2 3">KACC 18716</strain>
    </source>
</reference>
<accession>A0ABY7TS17</accession>
<feature type="transmembrane region" description="Helical" evidence="1">
    <location>
        <begin position="119"/>
        <end position="138"/>
    </location>
</feature>
<dbReference type="RefSeq" id="WP_273689854.1">
    <property type="nucleotide sequence ID" value="NZ_CP117411.1"/>
</dbReference>
<evidence type="ECO:0000313" key="3">
    <source>
        <dbReference type="Proteomes" id="UP001220395"/>
    </source>
</evidence>
<sequence length="188" mass="20487">MASAPAVLRLEFLVPHPRHAEFQRLVEGMGSAATRAHGATGVDAAATGRTGEDERWSVNVLFESEQALARWRGSSDAAKWRARLEGVASEQPLIRVRKGVEIWFSPASAYADPPPGWKLALLSIVGIYPTTLVLNQLLAPLERSAPEWAIALVSVSILSALVTWLIMPALTRLFHGWLYPAAQADRVT</sequence>
<organism evidence="2 3">
    <name type="scientific">Sphingomonas naphthae</name>
    <dbReference type="NCBI Taxonomy" id="1813468"/>
    <lineage>
        <taxon>Bacteria</taxon>
        <taxon>Pseudomonadati</taxon>
        <taxon>Pseudomonadota</taxon>
        <taxon>Alphaproteobacteria</taxon>
        <taxon>Sphingomonadales</taxon>
        <taxon>Sphingomonadaceae</taxon>
        <taxon>Sphingomonas</taxon>
    </lineage>
</organism>
<protein>
    <recommendedName>
        <fullName evidence="4">Antibiotic biosynthesis monooxygenase</fullName>
    </recommendedName>
</protein>
<dbReference type="InterPro" id="IPR011008">
    <property type="entry name" value="Dimeric_a/b-barrel"/>
</dbReference>